<name>A0A5N6KVX8_9ROSI</name>
<evidence type="ECO:0000313" key="2">
    <source>
        <dbReference type="Proteomes" id="UP000327013"/>
    </source>
</evidence>
<comment type="caution">
    <text evidence="1">The sequence shown here is derived from an EMBL/GenBank/DDBJ whole genome shotgun (WGS) entry which is preliminary data.</text>
</comment>
<organism evidence="1 2">
    <name type="scientific">Carpinus fangiana</name>
    <dbReference type="NCBI Taxonomy" id="176857"/>
    <lineage>
        <taxon>Eukaryota</taxon>
        <taxon>Viridiplantae</taxon>
        <taxon>Streptophyta</taxon>
        <taxon>Embryophyta</taxon>
        <taxon>Tracheophyta</taxon>
        <taxon>Spermatophyta</taxon>
        <taxon>Magnoliopsida</taxon>
        <taxon>eudicotyledons</taxon>
        <taxon>Gunneridae</taxon>
        <taxon>Pentapetalae</taxon>
        <taxon>rosids</taxon>
        <taxon>fabids</taxon>
        <taxon>Fagales</taxon>
        <taxon>Betulaceae</taxon>
        <taxon>Carpinus</taxon>
    </lineage>
</organism>
<evidence type="ECO:0000313" key="1">
    <source>
        <dbReference type="EMBL" id="KAB8345875.1"/>
    </source>
</evidence>
<reference evidence="1 2" key="1">
    <citation type="submission" date="2019-06" db="EMBL/GenBank/DDBJ databases">
        <title>A chromosomal-level reference genome of Carpinus fangiana (Coryloideae, Betulaceae).</title>
        <authorList>
            <person name="Yang X."/>
            <person name="Wang Z."/>
            <person name="Zhang L."/>
            <person name="Hao G."/>
            <person name="Liu J."/>
            <person name="Yang Y."/>
        </authorList>
    </citation>
    <scope>NUCLEOTIDE SEQUENCE [LARGE SCALE GENOMIC DNA]</scope>
    <source>
        <strain evidence="1">Cfa_2016G</strain>
        <tissue evidence="1">Leaf</tissue>
    </source>
</reference>
<dbReference type="EMBL" id="VIBQ01000013">
    <property type="protein sequence ID" value="KAB8345875.1"/>
    <property type="molecule type" value="Genomic_DNA"/>
</dbReference>
<proteinExistence type="predicted"/>
<gene>
    <name evidence="1" type="ORF">FH972_022930</name>
</gene>
<keyword evidence="2" id="KW-1185">Reference proteome</keyword>
<sequence length="60" mass="6490">MKSEASKCVSPERVANSDEAISYIMMVGHHTFSDNTWQVVDEQADSAVCVQAQTTGSSPQ</sequence>
<accession>A0A5N6KVX8</accession>
<protein>
    <submittedName>
        <fullName evidence="1">Uncharacterized protein</fullName>
    </submittedName>
</protein>
<dbReference type="Proteomes" id="UP000327013">
    <property type="component" value="Unassembled WGS sequence"/>
</dbReference>
<dbReference type="AlphaFoldDB" id="A0A5N6KVX8"/>